<evidence type="ECO:0000313" key="2">
    <source>
        <dbReference type="EMBL" id="GAA5179188.1"/>
    </source>
</evidence>
<sequence length="454" mass="48093">MLLPVLVQRLSQLVRDQLGVVVTDHDLGADRQHAAGPEVGEVGLPGAPVGPAVDHPLLLVHGGLRLLPGVLVPNDLPLPLPQQLARVRPVGLRDPLSLVLDSGDPPLLLGDRLVEVVPFPDRGGPNAFVGLPVRVGGRTLGPLRGDLIHQPPSLGPRAGEALLRGPRGLVVPLGLGRPRGPPRVLGRPLEPAEPLLGAVGGGACVLGCRFQPGKLSGEGVQSRPARGDRAVEAAHPAGRLGGQSGRLGDPVLHVIQRFPLVVELLGGRVLVCCQLLQPGAQVVAQLPGLVAQPAGRVEHGGGGVEDVGSAAQLGVREGQPLADGRGRQVQAGIWWRGGRRRRVHQVLRLPRRGLGPGRRLARDAERGHRLLERRAQPAAIRPEQAELLARRDRRPAHRVQLQLAEQDVALAVGQDPVHRVGADDRARPDAVEPVAERVRGAGDRTHGQDQRRLR</sequence>
<dbReference type="Proteomes" id="UP001501570">
    <property type="component" value="Unassembled WGS sequence"/>
</dbReference>
<comment type="caution">
    <text evidence="2">The sequence shown here is derived from an EMBL/GenBank/DDBJ whole genome shotgun (WGS) entry which is preliminary data.</text>
</comment>
<organism evidence="2 3">
    <name type="scientific">Rugosimonospora acidiphila</name>
    <dbReference type="NCBI Taxonomy" id="556531"/>
    <lineage>
        <taxon>Bacteria</taxon>
        <taxon>Bacillati</taxon>
        <taxon>Actinomycetota</taxon>
        <taxon>Actinomycetes</taxon>
        <taxon>Micromonosporales</taxon>
        <taxon>Micromonosporaceae</taxon>
        <taxon>Rugosimonospora</taxon>
    </lineage>
</organism>
<evidence type="ECO:0000256" key="1">
    <source>
        <dbReference type="SAM" id="MobiDB-lite"/>
    </source>
</evidence>
<feature type="region of interest" description="Disordered" evidence="1">
    <location>
        <begin position="419"/>
        <end position="454"/>
    </location>
</feature>
<evidence type="ECO:0008006" key="4">
    <source>
        <dbReference type="Google" id="ProtNLM"/>
    </source>
</evidence>
<keyword evidence="3" id="KW-1185">Reference proteome</keyword>
<protein>
    <recommendedName>
        <fullName evidence="4">Secreted protein</fullName>
    </recommendedName>
</protein>
<accession>A0ABP9RL20</accession>
<evidence type="ECO:0000313" key="3">
    <source>
        <dbReference type="Proteomes" id="UP001501570"/>
    </source>
</evidence>
<proteinExistence type="predicted"/>
<name>A0ABP9RL20_9ACTN</name>
<gene>
    <name evidence="2" type="ORF">GCM10023322_08420</name>
</gene>
<reference evidence="3" key="1">
    <citation type="journal article" date="2019" name="Int. J. Syst. Evol. Microbiol.">
        <title>The Global Catalogue of Microorganisms (GCM) 10K type strain sequencing project: providing services to taxonomists for standard genome sequencing and annotation.</title>
        <authorList>
            <consortium name="The Broad Institute Genomics Platform"/>
            <consortium name="The Broad Institute Genome Sequencing Center for Infectious Disease"/>
            <person name="Wu L."/>
            <person name="Ma J."/>
        </authorList>
    </citation>
    <scope>NUCLEOTIDE SEQUENCE [LARGE SCALE GENOMIC DNA]</scope>
    <source>
        <strain evidence="3">JCM 18304</strain>
    </source>
</reference>
<dbReference type="EMBL" id="BAABJQ010000002">
    <property type="protein sequence ID" value="GAA5179188.1"/>
    <property type="molecule type" value="Genomic_DNA"/>
</dbReference>